<dbReference type="AlphaFoldDB" id="A0A940ICF1"/>
<dbReference type="PANTHER" id="PTHR42855:SF2">
    <property type="entry name" value="DRUG RESISTANCE ABC TRANSPORTER,ATP-BINDING PROTEIN"/>
    <property type="match status" value="1"/>
</dbReference>
<accession>A0A940ICF1</accession>
<sequence length="536" mass="60824">MRAENLCLSFGTNVIYDNVEFNIPRRAKCGIVGVNGAGKTTLFKIILGQITPDYGNVYTDGASIGYLPQVIEIKNPDVTVWDFIASARPIKQIESQLHDLYVMLAQNPDDTDVQNKINAVQEKLDYLDPYNAENNMLDIIENMHLTDLIDTKISNLSGGQKSQVAFARLLYSVADVLLLDEPTNHLDAASRAFVCDCLRNYRGSVLIISHDTEFLNKIVNKILFIDKVTKKITVFDGNYDDYKLKSDQIRVRRNAKIADEARQIKHLSEFVARANAASPTAHSMKRAGHVRAAQLEKLLARRTLAVNEYKRVKMDLTPQREEARFPIMVDDLWFRYPGKKLLYRKLSFHIASGERFLIVGENGVGKSTLLKLIMGFLTPERGTIDINPKTDIAYYAQELEQLDENKTVLENVNSPEYTELQLRAALANFLFFDTDVFKTVASLSPGERARVALCKLLLRRANMLILDEPTNHLDPETQVVIGQNFHDFAGTIIMVSHNPDFVEQIGITRMLVLPAGHIEDYDHEKLEYYYNMNSEE</sequence>
<dbReference type="NCBIfam" id="NF000355">
    <property type="entry name" value="ribo_prot_ABC_F"/>
    <property type="match status" value="1"/>
</dbReference>
<dbReference type="PROSITE" id="PS00211">
    <property type="entry name" value="ABC_TRANSPORTER_1"/>
    <property type="match status" value="1"/>
</dbReference>
<dbReference type="FunFam" id="3.40.50.300:FF:000011">
    <property type="entry name" value="Putative ABC transporter ATP-binding component"/>
    <property type="match status" value="1"/>
</dbReference>
<dbReference type="EMBL" id="JADINE010000042">
    <property type="protein sequence ID" value="MBO8407479.1"/>
    <property type="molecule type" value="Genomic_DNA"/>
</dbReference>
<dbReference type="Proteomes" id="UP000721442">
    <property type="component" value="Unassembled WGS sequence"/>
</dbReference>
<dbReference type="InterPro" id="IPR003439">
    <property type="entry name" value="ABC_transporter-like_ATP-bd"/>
</dbReference>
<evidence type="ECO:0000313" key="4">
    <source>
        <dbReference type="EMBL" id="MBO8407479.1"/>
    </source>
</evidence>
<dbReference type="Gene3D" id="3.40.50.300">
    <property type="entry name" value="P-loop containing nucleotide triphosphate hydrolases"/>
    <property type="match status" value="2"/>
</dbReference>
<evidence type="ECO:0000259" key="3">
    <source>
        <dbReference type="PROSITE" id="PS50893"/>
    </source>
</evidence>
<reference evidence="4" key="2">
    <citation type="journal article" date="2021" name="PeerJ">
        <title>Extensive microbial diversity within the chicken gut microbiome revealed by metagenomics and culture.</title>
        <authorList>
            <person name="Gilroy R."/>
            <person name="Ravi A."/>
            <person name="Getino M."/>
            <person name="Pursley I."/>
            <person name="Horton D.L."/>
            <person name="Alikhan N.F."/>
            <person name="Baker D."/>
            <person name="Gharbi K."/>
            <person name="Hall N."/>
            <person name="Watson M."/>
            <person name="Adriaenssens E.M."/>
            <person name="Foster-Nyarko E."/>
            <person name="Jarju S."/>
            <person name="Secka A."/>
            <person name="Antonio M."/>
            <person name="Oren A."/>
            <person name="Chaudhuri R.R."/>
            <person name="La Ragione R."/>
            <person name="Hildebrand F."/>
            <person name="Pallen M.J."/>
        </authorList>
    </citation>
    <scope>NUCLEOTIDE SEQUENCE</scope>
    <source>
        <strain evidence="4">B1-16210</strain>
    </source>
</reference>
<dbReference type="SUPFAM" id="SSF52540">
    <property type="entry name" value="P-loop containing nucleoside triphosphate hydrolases"/>
    <property type="match status" value="2"/>
</dbReference>
<dbReference type="CDD" id="cd03221">
    <property type="entry name" value="ABCF_EF-3"/>
    <property type="match status" value="2"/>
</dbReference>
<keyword evidence="1" id="KW-0547">Nucleotide-binding</keyword>
<dbReference type="InterPro" id="IPR017871">
    <property type="entry name" value="ABC_transporter-like_CS"/>
</dbReference>
<name>A0A940ICF1_9PROT</name>
<evidence type="ECO:0000256" key="2">
    <source>
        <dbReference type="ARBA" id="ARBA00022840"/>
    </source>
</evidence>
<organism evidence="4 5">
    <name type="scientific">Candidatus Enterousia excrementavium</name>
    <dbReference type="NCBI Taxonomy" id="2840789"/>
    <lineage>
        <taxon>Bacteria</taxon>
        <taxon>Pseudomonadati</taxon>
        <taxon>Pseudomonadota</taxon>
        <taxon>Alphaproteobacteria</taxon>
        <taxon>Candidatus Enterousia</taxon>
    </lineage>
</organism>
<comment type="caution">
    <text evidence="4">The sequence shown here is derived from an EMBL/GenBank/DDBJ whole genome shotgun (WGS) entry which is preliminary data.</text>
</comment>
<feature type="domain" description="ABC transporter" evidence="3">
    <location>
        <begin position="1"/>
        <end position="261"/>
    </location>
</feature>
<proteinExistence type="predicted"/>
<dbReference type="SMART" id="SM00382">
    <property type="entry name" value="AAA"/>
    <property type="match status" value="2"/>
</dbReference>
<gene>
    <name evidence="4" type="ORF">IAC77_03405</name>
</gene>
<protein>
    <submittedName>
        <fullName evidence="4">ABC-F family ATP-binding cassette domain-containing protein</fullName>
    </submittedName>
</protein>
<evidence type="ECO:0000313" key="5">
    <source>
        <dbReference type="Proteomes" id="UP000721442"/>
    </source>
</evidence>
<dbReference type="InterPro" id="IPR027417">
    <property type="entry name" value="P-loop_NTPase"/>
</dbReference>
<dbReference type="PROSITE" id="PS50893">
    <property type="entry name" value="ABC_TRANSPORTER_2"/>
    <property type="match status" value="2"/>
</dbReference>
<dbReference type="PANTHER" id="PTHR42855">
    <property type="entry name" value="ABC TRANSPORTER ATP-BINDING SUBUNIT"/>
    <property type="match status" value="1"/>
</dbReference>
<keyword evidence="2 4" id="KW-0067">ATP-binding</keyword>
<dbReference type="InterPro" id="IPR032781">
    <property type="entry name" value="ABC_tran_Xtn"/>
</dbReference>
<evidence type="ECO:0000256" key="1">
    <source>
        <dbReference type="ARBA" id="ARBA00022741"/>
    </source>
</evidence>
<dbReference type="GO" id="GO:0005524">
    <property type="term" value="F:ATP binding"/>
    <property type="evidence" value="ECO:0007669"/>
    <property type="project" value="UniProtKB-KW"/>
</dbReference>
<dbReference type="GO" id="GO:0016887">
    <property type="term" value="F:ATP hydrolysis activity"/>
    <property type="evidence" value="ECO:0007669"/>
    <property type="project" value="InterPro"/>
</dbReference>
<dbReference type="InterPro" id="IPR003593">
    <property type="entry name" value="AAA+_ATPase"/>
</dbReference>
<dbReference type="Pfam" id="PF00005">
    <property type="entry name" value="ABC_tran"/>
    <property type="match status" value="2"/>
</dbReference>
<reference evidence="4" key="1">
    <citation type="submission" date="2020-10" db="EMBL/GenBank/DDBJ databases">
        <authorList>
            <person name="Gilroy R."/>
        </authorList>
    </citation>
    <scope>NUCLEOTIDE SEQUENCE</scope>
    <source>
        <strain evidence="4">B1-16210</strain>
    </source>
</reference>
<dbReference type="InterPro" id="IPR051309">
    <property type="entry name" value="ABCF_ATPase"/>
</dbReference>
<dbReference type="Pfam" id="PF12848">
    <property type="entry name" value="ABC_tran_Xtn"/>
    <property type="match status" value="1"/>
</dbReference>
<feature type="domain" description="ABC transporter" evidence="3">
    <location>
        <begin position="327"/>
        <end position="536"/>
    </location>
</feature>